<dbReference type="AlphaFoldDB" id="A0A5J4R6L8"/>
<proteinExistence type="predicted"/>
<accession>A0A5J4R6L8</accession>
<evidence type="ECO:0000313" key="2">
    <source>
        <dbReference type="Proteomes" id="UP000324800"/>
    </source>
</evidence>
<name>A0A5J4R6L8_9EUKA</name>
<dbReference type="EMBL" id="SNRW01043243">
    <property type="protein sequence ID" value="KAA6328751.1"/>
    <property type="molecule type" value="Genomic_DNA"/>
</dbReference>
<reference evidence="1 2" key="1">
    <citation type="submission" date="2019-03" db="EMBL/GenBank/DDBJ databases">
        <title>Single cell metagenomics reveals metabolic interactions within the superorganism composed of flagellate Streblomastix strix and complex community of Bacteroidetes bacteria on its surface.</title>
        <authorList>
            <person name="Treitli S.C."/>
            <person name="Kolisko M."/>
            <person name="Husnik F."/>
            <person name="Keeling P."/>
            <person name="Hampl V."/>
        </authorList>
    </citation>
    <scope>NUCLEOTIDE SEQUENCE [LARGE SCALE GENOMIC DNA]</scope>
    <source>
        <strain evidence="1">ST1C</strain>
    </source>
</reference>
<evidence type="ECO:0000313" key="1">
    <source>
        <dbReference type="EMBL" id="KAA6328751.1"/>
    </source>
</evidence>
<protein>
    <submittedName>
        <fullName evidence="1">Uncharacterized protein</fullName>
    </submittedName>
</protein>
<sequence length="164" mass="18878">MIKIPKLLQSLVALSRFKVGTHLREEIDQQNLEVRNKCRWCLRYIQECCDEQVQSELVNNRYGRVLSITFSTAGGKGEEQDEEIENGLECIKYFLIGLHTGRTYRQPSFQPLPLLVRRSEEQIEEEGANEEIEAQLNDNGYDGDIKYYANDAKAVTLNHFIHGG</sequence>
<comment type="caution">
    <text evidence="1">The sequence shown here is derived from an EMBL/GenBank/DDBJ whole genome shotgun (WGS) entry which is preliminary data.</text>
</comment>
<organism evidence="1 2">
    <name type="scientific">Streblomastix strix</name>
    <dbReference type="NCBI Taxonomy" id="222440"/>
    <lineage>
        <taxon>Eukaryota</taxon>
        <taxon>Metamonada</taxon>
        <taxon>Preaxostyla</taxon>
        <taxon>Oxymonadida</taxon>
        <taxon>Streblomastigidae</taxon>
        <taxon>Streblomastix</taxon>
    </lineage>
</organism>
<dbReference type="Proteomes" id="UP000324800">
    <property type="component" value="Unassembled WGS sequence"/>
</dbReference>
<gene>
    <name evidence="1" type="ORF">EZS28_053681</name>
</gene>